<dbReference type="Pfam" id="PF03217">
    <property type="entry name" value="SlpA"/>
    <property type="match status" value="1"/>
</dbReference>
<evidence type="ECO:0000259" key="3">
    <source>
        <dbReference type="Pfam" id="PF03217"/>
    </source>
</evidence>
<keyword evidence="2" id="KW-0732">Signal</keyword>
<dbReference type="EMBL" id="DYYQ01000033">
    <property type="protein sequence ID" value="HJE49456.1"/>
    <property type="molecule type" value="Genomic_DNA"/>
</dbReference>
<dbReference type="AlphaFoldDB" id="A0A921ELB6"/>
<comment type="caution">
    <text evidence="4">The sequence shown here is derived from an EMBL/GenBank/DDBJ whole genome shotgun (WGS) entry which is preliminary data.</text>
</comment>
<reference evidence="4" key="2">
    <citation type="submission" date="2021-09" db="EMBL/GenBank/DDBJ databases">
        <authorList>
            <person name="Gilroy R."/>
        </authorList>
    </citation>
    <scope>NUCLEOTIDE SEQUENCE</scope>
    <source>
        <strain evidence="4">CHK192-2623</strain>
    </source>
</reference>
<feature type="compositionally biased region" description="Polar residues" evidence="1">
    <location>
        <begin position="77"/>
        <end position="105"/>
    </location>
</feature>
<gene>
    <name evidence="4" type="ORF">K8V69_04670</name>
</gene>
<sequence>MNKKVKVTSLAAIALASLALTGANLNDQVKADITTNAGSSKSVSQPNSAVVANESDTNKLAGSKSAAQPEENKNDTSKSSATNAQPKMSQPVVNTNNDVKQPVNNGDSIDTAYELNFNYDDAIKRSNKIKFIKGLTSDDVRNYFMNHSSMFINGKKAVNRYTENINNTDDEQKNVDEKYGYETDKYSKFSGYAIIVRNKKNQQIYNKKHVLILEPGDTIEIKRNASYLLPNKWYKWIMTGDTIGKNVIEEIEKEMGKKIPVEIVSRVSESNGFLTEKTDLFGNLPRITSNKKINGNPVFYDFGRYMTLPFVQFVISNDTDATVIPHNPYDVGAPADWVQDTPVVPENGDKKGSQKADDAIKNDSDSNKSDWNNAPVDNGTDFSFTPITNVEEPTSVTTSSTATTVNTSSENTDKQNISQKATVANTKNLVYIHNAFVYDKNGKLILSKDGYRLKALHTKAKILDNGKIYTIKGKKYYRVGKNRFVKVANVGRVSKAQKINTRGTIAATKKYGVKLYNANGKYTKKYLTVAKKVKFDAKKFMKGTTFYRIKGTNTWVRSGNIKLVKTAK</sequence>
<feature type="signal peptide" evidence="2">
    <location>
        <begin position="1"/>
        <end position="22"/>
    </location>
</feature>
<feature type="compositionally biased region" description="Basic and acidic residues" evidence="1">
    <location>
        <begin position="347"/>
        <end position="368"/>
    </location>
</feature>
<dbReference type="Proteomes" id="UP000732527">
    <property type="component" value="Unassembled WGS sequence"/>
</dbReference>
<accession>A0A921ELB6</accession>
<name>A0A921ELB6_LACJH</name>
<feature type="region of interest" description="Disordered" evidence="1">
    <location>
        <begin position="334"/>
        <end position="416"/>
    </location>
</feature>
<feature type="domain" description="S-layer protein C-terminal" evidence="3">
    <location>
        <begin position="424"/>
        <end position="488"/>
    </location>
</feature>
<evidence type="ECO:0000313" key="5">
    <source>
        <dbReference type="Proteomes" id="UP000732527"/>
    </source>
</evidence>
<proteinExistence type="predicted"/>
<dbReference type="InterPro" id="IPR024968">
    <property type="entry name" value="SlpA_C_lactobacillus"/>
</dbReference>
<organism evidence="4 5">
    <name type="scientific">Lactobacillus johnsonii</name>
    <dbReference type="NCBI Taxonomy" id="33959"/>
    <lineage>
        <taxon>Bacteria</taxon>
        <taxon>Bacillati</taxon>
        <taxon>Bacillota</taxon>
        <taxon>Bacilli</taxon>
        <taxon>Lactobacillales</taxon>
        <taxon>Lactobacillaceae</taxon>
        <taxon>Lactobacillus</taxon>
    </lineage>
</organism>
<evidence type="ECO:0000256" key="2">
    <source>
        <dbReference type="SAM" id="SignalP"/>
    </source>
</evidence>
<reference evidence="4" key="1">
    <citation type="journal article" date="2021" name="PeerJ">
        <title>Extensive microbial diversity within the chicken gut microbiome revealed by metagenomics and culture.</title>
        <authorList>
            <person name="Gilroy R."/>
            <person name="Ravi A."/>
            <person name="Getino M."/>
            <person name="Pursley I."/>
            <person name="Horton D.L."/>
            <person name="Alikhan N.F."/>
            <person name="Baker D."/>
            <person name="Gharbi K."/>
            <person name="Hall N."/>
            <person name="Watson M."/>
            <person name="Adriaenssens E.M."/>
            <person name="Foster-Nyarko E."/>
            <person name="Jarju S."/>
            <person name="Secka A."/>
            <person name="Antonio M."/>
            <person name="Oren A."/>
            <person name="Chaudhuri R.R."/>
            <person name="La Ragione R."/>
            <person name="Hildebrand F."/>
            <person name="Pallen M.J."/>
        </authorList>
    </citation>
    <scope>NUCLEOTIDE SEQUENCE</scope>
    <source>
        <strain evidence="4">CHK192-2623</strain>
    </source>
</reference>
<feature type="compositionally biased region" description="Low complexity" evidence="1">
    <location>
        <begin position="388"/>
        <end position="410"/>
    </location>
</feature>
<protein>
    <submittedName>
        <fullName evidence="4">SLAP domain-containing protein</fullName>
    </submittedName>
</protein>
<evidence type="ECO:0000313" key="4">
    <source>
        <dbReference type="EMBL" id="HJE49456.1"/>
    </source>
</evidence>
<evidence type="ECO:0000256" key="1">
    <source>
        <dbReference type="SAM" id="MobiDB-lite"/>
    </source>
</evidence>
<feature type="region of interest" description="Disordered" evidence="1">
    <location>
        <begin position="37"/>
        <end position="105"/>
    </location>
</feature>
<feature type="chain" id="PRO_5038383483" evidence="2">
    <location>
        <begin position="23"/>
        <end position="568"/>
    </location>
</feature>
<feature type="compositionally biased region" description="Polar residues" evidence="1">
    <location>
        <begin position="37"/>
        <end position="60"/>
    </location>
</feature>